<keyword evidence="3 4" id="KW-0694">RNA-binding</keyword>
<dbReference type="InterPro" id="IPR035979">
    <property type="entry name" value="RBD_domain_sf"/>
</dbReference>
<evidence type="ECO:0000259" key="6">
    <source>
        <dbReference type="PROSITE" id="PS50102"/>
    </source>
</evidence>
<feature type="domain" description="RRM" evidence="6">
    <location>
        <begin position="420"/>
        <end position="480"/>
    </location>
</feature>
<dbReference type="CDD" id="cd12285">
    <property type="entry name" value="RRM3_RBM39_like"/>
    <property type="match status" value="1"/>
</dbReference>
<protein>
    <recommendedName>
        <fullName evidence="6">RRM domain-containing protein</fullName>
    </recommendedName>
</protein>
<organism evidence="7 8">
    <name type="scientific">Wallemia ichthyophaga</name>
    <dbReference type="NCBI Taxonomy" id="245174"/>
    <lineage>
        <taxon>Eukaryota</taxon>
        <taxon>Fungi</taxon>
        <taxon>Dikarya</taxon>
        <taxon>Basidiomycota</taxon>
        <taxon>Wallemiomycotina</taxon>
        <taxon>Wallemiomycetes</taxon>
        <taxon>Wallemiales</taxon>
        <taxon>Wallemiaceae</taxon>
        <taxon>Wallemia</taxon>
    </lineage>
</organism>
<feature type="compositionally biased region" description="Basic residues" evidence="5">
    <location>
        <begin position="67"/>
        <end position="100"/>
    </location>
</feature>
<feature type="compositionally biased region" description="Basic and acidic residues" evidence="5">
    <location>
        <begin position="55"/>
        <end position="66"/>
    </location>
</feature>
<dbReference type="OrthoDB" id="5411533at2759"/>
<feature type="domain" description="RRM" evidence="6">
    <location>
        <begin position="120"/>
        <end position="200"/>
    </location>
</feature>
<feature type="region of interest" description="Disordered" evidence="5">
    <location>
        <begin position="1"/>
        <end position="114"/>
    </location>
</feature>
<dbReference type="Proteomes" id="UP000306954">
    <property type="component" value="Unassembled WGS sequence"/>
</dbReference>
<gene>
    <name evidence="7" type="ORF">E3P90_02864</name>
</gene>
<feature type="compositionally biased region" description="Basic and acidic residues" evidence="5">
    <location>
        <begin position="12"/>
        <end position="48"/>
    </location>
</feature>
<dbReference type="InterPro" id="IPR003954">
    <property type="entry name" value="RRM_euk-type"/>
</dbReference>
<dbReference type="PANTHER" id="PTHR48036">
    <property type="entry name" value="SPLICING FACTOR (PAD-1), PUTATIVE (AFU_ORTHOLOGUE AFUA_1G15810)-RELATED"/>
    <property type="match status" value="1"/>
</dbReference>
<dbReference type="GO" id="GO:0005634">
    <property type="term" value="C:nucleus"/>
    <property type="evidence" value="ECO:0007669"/>
    <property type="project" value="InterPro"/>
</dbReference>
<feature type="domain" description="RRM" evidence="6">
    <location>
        <begin position="257"/>
        <end position="334"/>
    </location>
</feature>
<reference evidence="7 8" key="1">
    <citation type="submission" date="2019-03" db="EMBL/GenBank/DDBJ databases">
        <title>Sequencing 23 genomes of Wallemia ichthyophaga.</title>
        <authorList>
            <person name="Gostincar C."/>
        </authorList>
    </citation>
    <scope>NUCLEOTIDE SEQUENCE [LARGE SCALE GENOMIC DNA]</scope>
    <source>
        <strain evidence="7 8">EXF-8621</strain>
    </source>
</reference>
<proteinExistence type="predicted"/>
<dbReference type="Gene3D" id="3.30.70.330">
    <property type="match status" value="3"/>
</dbReference>
<keyword evidence="2" id="KW-0677">Repeat</keyword>
<dbReference type="InterPro" id="IPR029123">
    <property type="entry name" value="RBM39_linker"/>
</dbReference>
<keyword evidence="1" id="KW-0597">Phosphoprotein</keyword>
<evidence type="ECO:0000256" key="5">
    <source>
        <dbReference type="SAM" id="MobiDB-lite"/>
    </source>
</evidence>
<dbReference type="GO" id="GO:0003723">
    <property type="term" value="F:RNA binding"/>
    <property type="evidence" value="ECO:0007669"/>
    <property type="project" value="UniProtKB-UniRule"/>
</dbReference>
<comment type="caution">
    <text evidence="7">The sequence shown here is derived from an EMBL/GenBank/DDBJ whole genome shotgun (WGS) entry which is preliminary data.</text>
</comment>
<dbReference type="InterPro" id="IPR012677">
    <property type="entry name" value="Nucleotide-bd_a/b_plait_sf"/>
</dbReference>
<dbReference type="Pfam" id="PF00076">
    <property type="entry name" value="RRM_1"/>
    <property type="match status" value="3"/>
</dbReference>
<dbReference type="GO" id="GO:0006397">
    <property type="term" value="P:mRNA processing"/>
    <property type="evidence" value="ECO:0007669"/>
    <property type="project" value="InterPro"/>
</dbReference>
<dbReference type="AlphaFoldDB" id="A0A4T0EA49"/>
<dbReference type="SUPFAM" id="SSF54928">
    <property type="entry name" value="RNA-binding domain, RBD"/>
    <property type="match status" value="2"/>
</dbReference>
<evidence type="ECO:0000313" key="8">
    <source>
        <dbReference type="Proteomes" id="UP000306954"/>
    </source>
</evidence>
<sequence>MSAGDRYSPRLSPDDVDVHTHEIGSDVRDGRDVRDMRDIRSRDRSRERHERRRSRYEGYERRDSAHTHSHRRRRSRSRSRSRSHSPHSPRPRARPPRQTRPRSPEIPLSENVDSLESEQRSVFVNQLSTRTTSHDLRRFFQEKLGSRGVVDARVVSDKNSRRSKGIGYVEVRTASMIDSALELSGELLNGIPMIVTQSEADKNRMARGGGGGTNANASLAGDEGRRARAPPSHNSKPSSHAHANDSSLSPANDPALYKVFVGSLSYALREEDVHGVFAPFGAIEEVELGKDGEGQSKGYAYVKYRRMEDSRMACEQMNRFELAGRSLKVLLVNHYGTPVRMPEQSIENEGLNLNSISRHELMKTLMRSHDPAASAQEEEVRARQEEIVRQREKERSMMKTDCVLLKYMFKSSEETEAGWEKELAEDVGEECESKYGKVRKIGVDRNSEEGEIVLQFATLEGAQKAINGLNGRWFGGRQVKAVPIADRFMVRRVLIK</sequence>
<dbReference type="PROSITE" id="PS50102">
    <property type="entry name" value="RRM"/>
    <property type="match status" value="3"/>
</dbReference>
<dbReference type="InterPro" id="IPR000504">
    <property type="entry name" value="RRM_dom"/>
</dbReference>
<evidence type="ECO:0000256" key="1">
    <source>
        <dbReference type="ARBA" id="ARBA00022553"/>
    </source>
</evidence>
<evidence type="ECO:0000256" key="4">
    <source>
        <dbReference type="PROSITE-ProRule" id="PRU00176"/>
    </source>
</evidence>
<feature type="region of interest" description="Disordered" evidence="5">
    <location>
        <begin position="203"/>
        <end position="249"/>
    </location>
</feature>
<dbReference type="Pfam" id="PF15519">
    <property type="entry name" value="RBM39linker"/>
    <property type="match status" value="1"/>
</dbReference>
<dbReference type="SMART" id="SM00361">
    <property type="entry name" value="RRM_1"/>
    <property type="match status" value="2"/>
</dbReference>
<dbReference type="InterPro" id="IPR006509">
    <property type="entry name" value="RBM39_SF"/>
</dbReference>
<evidence type="ECO:0000256" key="3">
    <source>
        <dbReference type="ARBA" id="ARBA00022884"/>
    </source>
</evidence>
<accession>A0A4T0EA49</accession>
<name>A0A4T0EA49_WALIC</name>
<dbReference type="SMART" id="SM00360">
    <property type="entry name" value="RRM"/>
    <property type="match status" value="3"/>
</dbReference>
<evidence type="ECO:0000256" key="2">
    <source>
        <dbReference type="ARBA" id="ARBA00022737"/>
    </source>
</evidence>
<dbReference type="EMBL" id="SPOF01000031">
    <property type="protein sequence ID" value="TIB10394.1"/>
    <property type="molecule type" value="Genomic_DNA"/>
</dbReference>
<evidence type="ECO:0000313" key="7">
    <source>
        <dbReference type="EMBL" id="TIB10394.1"/>
    </source>
</evidence>